<feature type="binding site" evidence="5">
    <location>
        <position position="78"/>
    </location>
    <ligand>
        <name>Zn(2+)</name>
        <dbReference type="ChEBI" id="CHEBI:29105"/>
    </ligand>
</feature>
<keyword evidence="3 6" id="KW-1133">Transmembrane helix</keyword>
<feature type="transmembrane region" description="Helical" evidence="6">
    <location>
        <begin position="172"/>
        <end position="193"/>
    </location>
</feature>
<comment type="subcellular location">
    <subcellularLocation>
        <location evidence="1">Membrane</location>
        <topology evidence="1">Multi-pass membrane protein</topology>
    </subcellularLocation>
</comment>
<accession>A0A0G3H2A8</accession>
<evidence type="ECO:0000256" key="1">
    <source>
        <dbReference type="ARBA" id="ARBA00004141"/>
    </source>
</evidence>
<dbReference type="EMBL" id="CP011542">
    <property type="protein sequence ID" value="AKK06890.1"/>
    <property type="molecule type" value="Genomic_DNA"/>
</dbReference>
<evidence type="ECO:0000313" key="7">
    <source>
        <dbReference type="EMBL" id="AKK06890.1"/>
    </source>
</evidence>
<evidence type="ECO:0000256" key="2">
    <source>
        <dbReference type="ARBA" id="ARBA00022692"/>
    </source>
</evidence>
<keyword evidence="4 6" id="KW-0472">Membrane</keyword>
<dbReference type="AlphaFoldDB" id="A0A0G3H2A8"/>
<evidence type="ECO:0000256" key="5">
    <source>
        <dbReference type="PIRSR" id="PIRSR604254-1"/>
    </source>
</evidence>
<dbReference type="Proteomes" id="UP000035199">
    <property type="component" value="Chromosome"/>
</dbReference>
<feature type="transmembrane region" description="Helical" evidence="6">
    <location>
        <begin position="98"/>
        <end position="116"/>
    </location>
</feature>
<dbReference type="GO" id="GO:0016020">
    <property type="term" value="C:membrane"/>
    <property type="evidence" value="ECO:0007669"/>
    <property type="project" value="UniProtKB-SubCell"/>
</dbReference>
<evidence type="ECO:0000256" key="6">
    <source>
        <dbReference type="SAM" id="Phobius"/>
    </source>
</evidence>
<feature type="binding site" evidence="5">
    <location>
        <position position="206"/>
    </location>
    <ligand>
        <name>Zn(2+)</name>
        <dbReference type="ChEBI" id="CHEBI:29105"/>
    </ligand>
</feature>
<keyword evidence="8" id="KW-1185">Reference proteome</keyword>
<proteinExistence type="predicted"/>
<dbReference type="OrthoDB" id="9813689at2"/>
<reference evidence="8" key="2">
    <citation type="submission" date="2015-05" db="EMBL/GenBank/DDBJ databases">
        <title>Complete genome sequence of Corynebacterium mustelae DSM 45274, isolated from various tissues of a male ferret with lethal sepsis.</title>
        <authorList>
            <person name="Ruckert C."/>
            <person name="Albersmeier A."/>
            <person name="Winkler A."/>
            <person name="Tauch A."/>
        </authorList>
    </citation>
    <scope>NUCLEOTIDE SEQUENCE [LARGE SCALE GENOMIC DNA]</scope>
    <source>
        <strain evidence="8">DSM 45274</strain>
    </source>
</reference>
<sequence length="231" mass="25209">MTETPTARLVSFTRSRLDRGPRPKARGLYHHVAAYVAAIAGAVLITFAWLRTPWQVGLATTVYAVAVVALFGISAAYHRGPWRSERAVRAWKIADHSTISIFIAATYTPVAVLTLNPRNASWLLGIVWLAALGSVVLTFVNHPRWLDVVVYLVLGWAIVPLLPALLKNAGPAIVSLLAAGGLIYSLGAVVYALRWPGRQARLIGYHEHFHAATIIAATLHMIAIWMLVARI</sequence>
<dbReference type="PANTHER" id="PTHR20855:SF3">
    <property type="entry name" value="LD03007P"/>
    <property type="match status" value="1"/>
</dbReference>
<gene>
    <name evidence="7" type="ORF">CMUST_12970</name>
</gene>
<feature type="transmembrane region" description="Helical" evidence="6">
    <location>
        <begin position="209"/>
        <end position="228"/>
    </location>
</feature>
<feature type="transmembrane region" description="Helical" evidence="6">
    <location>
        <begin position="32"/>
        <end position="50"/>
    </location>
</feature>
<feature type="binding site" evidence="5">
    <location>
        <position position="210"/>
    </location>
    <ligand>
        <name>Zn(2+)</name>
        <dbReference type="ChEBI" id="CHEBI:29105"/>
    </ligand>
</feature>
<protein>
    <submittedName>
        <fullName evidence="7">Putative membrane protein, hemolysin III</fullName>
    </submittedName>
</protein>
<keyword evidence="2 6" id="KW-0812">Transmembrane</keyword>
<name>A0A0G3H2A8_9CORY</name>
<dbReference type="GO" id="GO:0046872">
    <property type="term" value="F:metal ion binding"/>
    <property type="evidence" value="ECO:0007669"/>
    <property type="project" value="UniProtKB-KW"/>
</dbReference>
<evidence type="ECO:0000256" key="3">
    <source>
        <dbReference type="ARBA" id="ARBA00022989"/>
    </source>
</evidence>
<keyword evidence="5" id="KW-0479">Metal-binding</keyword>
<dbReference type="PATRIC" id="fig|571915.4.peg.2778"/>
<organism evidence="7 8">
    <name type="scientific">Corynebacterium mustelae</name>
    <dbReference type="NCBI Taxonomy" id="571915"/>
    <lineage>
        <taxon>Bacteria</taxon>
        <taxon>Bacillati</taxon>
        <taxon>Actinomycetota</taxon>
        <taxon>Actinomycetes</taxon>
        <taxon>Mycobacteriales</taxon>
        <taxon>Corynebacteriaceae</taxon>
        <taxon>Corynebacterium</taxon>
    </lineage>
</organism>
<feature type="transmembrane region" description="Helical" evidence="6">
    <location>
        <begin position="122"/>
        <end position="141"/>
    </location>
</feature>
<dbReference type="KEGG" id="cmv:CMUST_12970"/>
<dbReference type="Pfam" id="PF03006">
    <property type="entry name" value="HlyIII"/>
    <property type="match status" value="1"/>
</dbReference>
<evidence type="ECO:0000313" key="8">
    <source>
        <dbReference type="Proteomes" id="UP000035199"/>
    </source>
</evidence>
<feature type="transmembrane region" description="Helical" evidence="6">
    <location>
        <begin position="148"/>
        <end position="166"/>
    </location>
</feature>
<keyword evidence="5" id="KW-0862">Zinc</keyword>
<dbReference type="STRING" id="571915.CMUST_12970"/>
<dbReference type="RefSeq" id="WP_047262827.1">
    <property type="nucleotide sequence ID" value="NZ_CP011542.1"/>
</dbReference>
<feature type="transmembrane region" description="Helical" evidence="6">
    <location>
        <begin position="56"/>
        <end position="77"/>
    </location>
</feature>
<dbReference type="InterPro" id="IPR004254">
    <property type="entry name" value="AdipoR/HlyIII-related"/>
</dbReference>
<reference evidence="7 8" key="1">
    <citation type="journal article" date="2015" name="Genome Announc.">
        <title>Complete Genome Sequence of the Type Strain Corynebacterium mustelae DSM 45274, Isolated from Various Tissues of a Male Ferret with Lethal Sepsis.</title>
        <authorList>
            <person name="Ruckert C."/>
            <person name="Eimer J."/>
            <person name="Winkler A."/>
            <person name="Tauch A."/>
        </authorList>
    </citation>
    <scope>NUCLEOTIDE SEQUENCE [LARGE SCALE GENOMIC DNA]</scope>
    <source>
        <strain evidence="7 8">DSM 45274</strain>
    </source>
</reference>
<dbReference type="PANTHER" id="PTHR20855">
    <property type="entry name" value="ADIPOR/PROGESTIN RECEPTOR-RELATED"/>
    <property type="match status" value="1"/>
</dbReference>
<evidence type="ECO:0000256" key="4">
    <source>
        <dbReference type="ARBA" id="ARBA00023136"/>
    </source>
</evidence>